<dbReference type="PANTHER" id="PTHR30007:SF0">
    <property type="entry name" value="TRANSPOSASE"/>
    <property type="match status" value="1"/>
</dbReference>
<comment type="caution">
    <text evidence="2">The sequence shown here is derived from an EMBL/GenBank/DDBJ whole genome shotgun (WGS) entry which is preliminary data.</text>
</comment>
<accession>A0A918Z9V9</accession>
<dbReference type="Pfam" id="PF13340">
    <property type="entry name" value="DUF4096"/>
    <property type="match status" value="1"/>
</dbReference>
<keyword evidence="3" id="KW-1185">Reference proteome</keyword>
<dbReference type="EMBL" id="BNBT01000009">
    <property type="protein sequence ID" value="GHE42539.1"/>
    <property type="molecule type" value="Genomic_DNA"/>
</dbReference>
<reference evidence="2" key="1">
    <citation type="journal article" date="2014" name="Int. J. Syst. Evol. Microbiol.">
        <title>Complete genome sequence of Corynebacterium casei LMG S-19264T (=DSM 44701T), isolated from a smear-ripened cheese.</title>
        <authorList>
            <consortium name="US DOE Joint Genome Institute (JGI-PGF)"/>
            <person name="Walter F."/>
            <person name="Albersmeier A."/>
            <person name="Kalinowski J."/>
            <person name="Ruckert C."/>
        </authorList>
    </citation>
    <scope>NUCLEOTIDE SEQUENCE</scope>
    <source>
        <strain evidence="2">JCM 4784</strain>
    </source>
</reference>
<reference evidence="2" key="2">
    <citation type="submission" date="2020-09" db="EMBL/GenBank/DDBJ databases">
        <authorList>
            <person name="Sun Q."/>
            <person name="Ohkuma M."/>
        </authorList>
    </citation>
    <scope>NUCLEOTIDE SEQUENCE</scope>
    <source>
        <strain evidence="2">JCM 4784</strain>
    </source>
</reference>
<gene>
    <name evidence="2" type="ORF">GCM10018785_10180</name>
</gene>
<protein>
    <recommendedName>
        <fullName evidence="1">Insertion element IS402-like domain-containing protein</fullName>
    </recommendedName>
</protein>
<proteinExistence type="predicted"/>
<feature type="domain" description="Insertion element IS402-like" evidence="1">
    <location>
        <begin position="5"/>
        <end position="60"/>
    </location>
</feature>
<evidence type="ECO:0000259" key="1">
    <source>
        <dbReference type="Pfam" id="PF13340"/>
    </source>
</evidence>
<evidence type="ECO:0000313" key="3">
    <source>
        <dbReference type="Proteomes" id="UP000608024"/>
    </source>
</evidence>
<name>A0A918Z9V9_9ACTN</name>
<dbReference type="PANTHER" id="PTHR30007">
    <property type="entry name" value="PHP DOMAIN PROTEIN"/>
    <property type="match status" value="1"/>
</dbReference>
<evidence type="ECO:0000313" key="2">
    <source>
        <dbReference type="EMBL" id="GHE42539.1"/>
    </source>
</evidence>
<sequence>MHHRARRRPKSHPLREIVDALRHVRFEGCRWRALPAGVTPYQTVHGFFRRWTRGGIWKHIRDRLRRAVRCQMGTSPHAVATVLDTHEVEAAGRPFRYRGSWGV</sequence>
<dbReference type="AlphaFoldDB" id="A0A918Z9V9"/>
<organism evidence="2 3">
    <name type="scientific">Streptomyces longispororuber</name>
    <dbReference type="NCBI Taxonomy" id="68230"/>
    <lineage>
        <taxon>Bacteria</taxon>
        <taxon>Bacillati</taxon>
        <taxon>Actinomycetota</taxon>
        <taxon>Actinomycetes</taxon>
        <taxon>Kitasatosporales</taxon>
        <taxon>Streptomycetaceae</taxon>
        <taxon>Streptomyces</taxon>
    </lineage>
</organism>
<dbReference type="Proteomes" id="UP000608024">
    <property type="component" value="Unassembled WGS sequence"/>
</dbReference>
<dbReference type="InterPro" id="IPR025161">
    <property type="entry name" value="IS402-like_dom"/>
</dbReference>
<dbReference type="RefSeq" id="WP_190134609.1">
    <property type="nucleotide sequence ID" value="NZ_BNBT01000009.1"/>
</dbReference>